<dbReference type="InterPro" id="IPR003591">
    <property type="entry name" value="Leu-rich_rpt_typical-subtyp"/>
</dbReference>
<dbReference type="Pfam" id="PF12799">
    <property type="entry name" value="LRR_4"/>
    <property type="match status" value="1"/>
</dbReference>
<dbReference type="FunFam" id="3.80.10.10:FF:000445">
    <property type="entry name" value="Oligodendrocyte myelin glycoprotein b"/>
    <property type="match status" value="1"/>
</dbReference>
<dbReference type="InterPro" id="IPR051071">
    <property type="entry name" value="LRR-bact_E3_ubiq_ligases"/>
</dbReference>
<sequence>ILLLLLLDVRVLAVCPSMCSCSRGHRTVDCSGRGLTHLPEGLQHNIRELNLSHNRLRDLDGRLSHFAHLRILDISHNQLPRLPGALPRALWDIRAAGNSLRQLHKNDTAYHWNLRALDLSANELERVVFINNTLASLSSLNLSHNKFWTVPTNMPYNLEMVDLSHNYLMQILPGSLDRLPRLARFYLHGNRFSAVGEEAFAQLADLQLITLYDNPWACEDEENMTDLQAWMEHTSARVLGCPCSTRHICGEAHLASTGHGWHYASYTEPPQSADARDASRPPMQAITSGHLSKSAPLDSAPDWSGIPADREAAGTPVPPTGTPRPISTQISTTVRTRSTKKTRPNGARSTGRVLSALDLHTVTASILLTATILSAF</sequence>
<evidence type="ECO:0000256" key="4">
    <source>
        <dbReference type="SAM" id="MobiDB-lite"/>
    </source>
</evidence>
<name>A0A3B3TCC1_9TELE</name>
<dbReference type="InterPro" id="IPR000372">
    <property type="entry name" value="LRRNT"/>
</dbReference>
<dbReference type="Proteomes" id="UP000261540">
    <property type="component" value="Unplaced"/>
</dbReference>
<dbReference type="PROSITE" id="PS51450">
    <property type="entry name" value="LRR"/>
    <property type="match status" value="2"/>
</dbReference>
<dbReference type="Pfam" id="PF01462">
    <property type="entry name" value="LRRNT"/>
    <property type="match status" value="1"/>
</dbReference>
<keyword evidence="3" id="KW-0677">Repeat</keyword>
<evidence type="ECO:0000256" key="3">
    <source>
        <dbReference type="ARBA" id="ARBA00022737"/>
    </source>
</evidence>
<reference evidence="6" key="1">
    <citation type="submission" date="2025-08" db="UniProtKB">
        <authorList>
            <consortium name="Ensembl"/>
        </authorList>
    </citation>
    <scope>IDENTIFICATION</scope>
</reference>
<dbReference type="PANTHER" id="PTHR47114:SF4">
    <property type="entry name" value="OLIGODENDROCYTE MYELIN GLYCOPROTEIN B"/>
    <property type="match status" value="1"/>
</dbReference>
<dbReference type="AlphaFoldDB" id="A0A3B3TCC1"/>
<dbReference type="SMART" id="SM00369">
    <property type="entry name" value="LRR_TYP"/>
    <property type="match status" value="4"/>
</dbReference>
<evidence type="ECO:0000256" key="1">
    <source>
        <dbReference type="ARBA" id="ARBA00022614"/>
    </source>
</evidence>
<dbReference type="InterPro" id="IPR001611">
    <property type="entry name" value="Leu-rich_rpt"/>
</dbReference>
<feature type="region of interest" description="Disordered" evidence="4">
    <location>
        <begin position="267"/>
        <end position="349"/>
    </location>
</feature>
<evidence type="ECO:0000256" key="2">
    <source>
        <dbReference type="ARBA" id="ARBA00022729"/>
    </source>
</evidence>
<evidence type="ECO:0000313" key="6">
    <source>
        <dbReference type="Ensembl" id="ENSPKIP00000040305.1"/>
    </source>
</evidence>
<dbReference type="Ensembl" id="ENSPKIT00000021324.1">
    <property type="protein sequence ID" value="ENSPKIP00000040305.1"/>
    <property type="gene ID" value="ENSPKIG00000017323.1"/>
</dbReference>
<dbReference type="PRINTS" id="PR00019">
    <property type="entry name" value="LEURICHRPT"/>
</dbReference>
<dbReference type="STRING" id="1676925.ENSPKIP00000040305"/>
<keyword evidence="7" id="KW-1185">Reference proteome</keyword>
<dbReference type="SUPFAM" id="SSF52058">
    <property type="entry name" value="L domain-like"/>
    <property type="match status" value="1"/>
</dbReference>
<keyword evidence="2" id="KW-0732">Signal</keyword>
<organism evidence="6 7">
    <name type="scientific">Paramormyrops kingsleyae</name>
    <dbReference type="NCBI Taxonomy" id="1676925"/>
    <lineage>
        <taxon>Eukaryota</taxon>
        <taxon>Metazoa</taxon>
        <taxon>Chordata</taxon>
        <taxon>Craniata</taxon>
        <taxon>Vertebrata</taxon>
        <taxon>Euteleostomi</taxon>
        <taxon>Actinopterygii</taxon>
        <taxon>Neopterygii</taxon>
        <taxon>Teleostei</taxon>
        <taxon>Osteoglossocephala</taxon>
        <taxon>Osteoglossomorpha</taxon>
        <taxon>Osteoglossiformes</taxon>
        <taxon>Mormyridae</taxon>
        <taxon>Paramormyrops</taxon>
    </lineage>
</organism>
<dbReference type="Gene3D" id="3.80.10.10">
    <property type="entry name" value="Ribonuclease Inhibitor"/>
    <property type="match status" value="2"/>
</dbReference>
<protein>
    <submittedName>
        <fullName evidence="6">Oligodendrocyte myelin glycoprotein</fullName>
    </submittedName>
</protein>
<dbReference type="GeneTree" id="ENSGT00940000160802"/>
<keyword evidence="1" id="KW-0433">Leucine-rich repeat</keyword>
<dbReference type="GO" id="GO:0031102">
    <property type="term" value="P:neuron projection regeneration"/>
    <property type="evidence" value="ECO:0007669"/>
    <property type="project" value="TreeGrafter"/>
</dbReference>
<accession>A0A3B3TCC1</accession>
<dbReference type="PANTHER" id="PTHR47114">
    <property type="match status" value="1"/>
</dbReference>
<dbReference type="InterPro" id="IPR032675">
    <property type="entry name" value="LRR_dom_sf"/>
</dbReference>
<evidence type="ECO:0000259" key="5">
    <source>
        <dbReference type="SMART" id="SM00013"/>
    </source>
</evidence>
<dbReference type="Pfam" id="PF13855">
    <property type="entry name" value="LRR_8"/>
    <property type="match status" value="1"/>
</dbReference>
<evidence type="ECO:0000313" key="7">
    <source>
        <dbReference type="Proteomes" id="UP000261540"/>
    </source>
</evidence>
<dbReference type="SMART" id="SM00013">
    <property type="entry name" value="LRRNT"/>
    <property type="match status" value="1"/>
</dbReference>
<feature type="domain" description="LRRNT" evidence="5">
    <location>
        <begin position="14"/>
        <end position="48"/>
    </location>
</feature>
<dbReference type="InterPro" id="IPR025875">
    <property type="entry name" value="Leu-rich_rpt_4"/>
</dbReference>
<proteinExistence type="predicted"/>
<reference evidence="6" key="2">
    <citation type="submission" date="2025-09" db="UniProtKB">
        <authorList>
            <consortium name="Ensembl"/>
        </authorList>
    </citation>
    <scope>IDENTIFICATION</scope>
</reference>